<comment type="cofactor">
    <cofactor evidence="10">
        <name>FMN</name>
        <dbReference type="ChEBI" id="CHEBI:58210"/>
    </cofactor>
</comment>
<evidence type="ECO:0000256" key="7">
    <source>
        <dbReference type="ARBA" id="ARBA00022982"/>
    </source>
</evidence>
<keyword evidence="5 10" id="KW-0812">Transmembrane</keyword>
<evidence type="ECO:0000313" key="11">
    <source>
        <dbReference type="EMBL" id="OQK16643.1"/>
    </source>
</evidence>
<feature type="modified residue" description="FMN phosphoryl threonine" evidence="10">
    <location>
        <position position="172"/>
    </location>
</feature>
<evidence type="ECO:0000256" key="9">
    <source>
        <dbReference type="ARBA" id="ARBA00023136"/>
    </source>
</evidence>
<evidence type="ECO:0000256" key="10">
    <source>
        <dbReference type="HAMAP-Rule" id="MF_00462"/>
    </source>
</evidence>
<dbReference type="GO" id="GO:0055085">
    <property type="term" value="P:transmembrane transport"/>
    <property type="evidence" value="ECO:0007669"/>
    <property type="project" value="InterPro"/>
</dbReference>
<dbReference type="PANTHER" id="PTHR30578">
    <property type="entry name" value="ELECTRON TRANSPORT COMPLEX PROTEIN RNFD"/>
    <property type="match status" value="1"/>
</dbReference>
<feature type="transmembrane region" description="Helical" evidence="10">
    <location>
        <begin position="307"/>
        <end position="326"/>
    </location>
</feature>
<feature type="transmembrane region" description="Helical" evidence="10">
    <location>
        <begin position="125"/>
        <end position="142"/>
    </location>
</feature>
<keyword evidence="7 10" id="KW-0249">Electron transport</keyword>
<keyword evidence="1 10" id="KW-0813">Transport</keyword>
<dbReference type="InterPro" id="IPR011303">
    <property type="entry name" value="RnfD_bac"/>
</dbReference>
<accession>A0A1V8M5G6</accession>
<keyword evidence="4 10" id="KW-0288">FMN</keyword>
<keyword evidence="10" id="KW-0997">Cell inner membrane</keyword>
<proteinExistence type="inferred from homology"/>
<feature type="transmembrane region" description="Helical" evidence="10">
    <location>
        <begin position="252"/>
        <end position="271"/>
    </location>
</feature>
<dbReference type="GO" id="GO:0005886">
    <property type="term" value="C:plasma membrane"/>
    <property type="evidence" value="ECO:0007669"/>
    <property type="project" value="UniProtKB-SubCell"/>
</dbReference>
<dbReference type="AlphaFoldDB" id="A0A1V8M5G6"/>
<comment type="similarity">
    <text evidence="10">Belongs to the NqrB/RnfD family.</text>
</comment>
<sequence>MQFSTSCSPFIPANTSVNRVMRQVLIGLLPALGVMFWLFGYTVLLQLLLACSTALIAETACLWLRKRPVKVHLCDLSALITAALLALAIPTIAPWWISVSGTLFAIIIAKQVYGGLGYNPFNPAMAGYVFLLISFPLQMTSWQTPYTFLPVFDSLDLIFLEQASFDGLSSATVLDSIKTYTASGLSLTEMPKSSIFGFIAGKGWELVSLTYLLGGLWLLYRKVISWHIPAAVLFGLCVPASIYHLIDTTSASSPVFHLFSGASLCGAFFIATDPVSAATGNTARIIYGLIIGVLIYIIRTWGGYPDAIAFAVLLANLAAPGIDYYLRPKPVNQQQ</sequence>
<feature type="transmembrane region" description="Helical" evidence="10">
    <location>
        <begin position="20"/>
        <end position="39"/>
    </location>
</feature>
<keyword evidence="10" id="KW-1003">Cell membrane</keyword>
<evidence type="ECO:0000256" key="6">
    <source>
        <dbReference type="ARBA" id="ARBA00022967"/>
    </source>
</evidence>
<evidence type="ECO:0000256" key="1">
    <source>
        <dbReference type="ARBA" id="ARBA00022448"/>
    </source>
</evidence>
<dbReference type="Pfam" id="PF03116">
    <property type="entry name" value="NQR2_RnfD_RnfE"/>
    <property type="match status" value="1"/>
</dbReference>
<dbReference type="OrthoDB" id="9776359at2"/>
<keyword evidence="9 10" id="KW-0472">Membrane</keyword>
<keyword evidence="2 10" id="KW-0597">Phosphoprotein</keyword>
<dbReference type="InterPro" id="IPR004338">
    <property type="entry name" value="NqrB/RnfD"/>
</dbReference>
<comment type="caution">
    <text evidence="11">The sequence shown here is derived from an EMBL/GenBank/DDBJ whole genome shotgun (WGS) entry which is preliminary data.</text>
</comment>
<evidence type="ECO:0000256" key="3">
    <source>
        <dbReference type="ARBA" id="ARBA00022630"/>
    </source>
</evidence>
<keyword evidence="12" id="KW-1185">Reference proteome</keyword>
<keyword evidence="3 10" id="KW-0285">Flavoprotein</keyword>
<reference evidence="11 12" key="1">
    <citation type="submission" date="2015-12" db="EMBL/GenBank/DDBJ databases">
        <authorList>
            <person name="Shamseldin A."/>
            <person name="Moawad H."/>
            <person name="Abd El-Rahim W.M."/>
            <person name="Sadowsky M.J."/>
        </authorList>
    </citation>
    <scope>NUCLEOTIDE SEQUENCE [LARGE SCALE GENOMIC DNA]</scope>
    <source>
        <strain evidence="11 12">WF1</strain>
    </source>
</reference>
<feature type="transmembrane region" description="Helical" evidence="10">
    <location>
        <begin position="95"/>
        <end position="113"/>
    </location>
</feature>
<dbReference type="NCBIfam" id="TIGR01946">
    <property type="entry name" value="rnfD"/>
    <property type="match status" value="1"/>
</dbReference>
<dbReference type="STRING" id="1420851.AU255_01690"/>
<gene>
    <name evidence="10" type="primary">rnfD</name>
    <name evidence="11" type="ORF">AU255_01690</name>
</gene>
<keyword evidence="6 10" id="KW-1278">Translocase</keyword>
<dbReference type="RefSeq" id="WP_080521268.1">
    <property type="nucleotide sequence ID" value="NZ_LPUF01000001.1"/>
</dbReference>
<protein>
    <recommendedName>
        <fullName evidence="10">Ion-translocating oxidoreductase complex subunit D</fullName>
        <ecNumber evidence="10">7.-.-.-</ecNumber>
    </recommendedName>
    <alternativeName>
        <fullName evidence="10">Rnf electron transport complex subunit D</fullName>
    </alternativeName>
</protein>
<dbReference type="HAMAP" id="MF_00462">
    <property type="entry name" value="RsxD_RnfD"/>
    <property type="match status" value="1"/>
</dbReference>
<dbReference type="EMBL" id="LPUF01000001">
    <property type="protein sequence ID" value="OQK16643.1"/>
    <property type="molecule type" value="Genomic_DNA"/>
</dbReference>
<dbReference type="PANTHER" id="PTHR30578:SF0">
    <property type="entry name" value="ION-TRANSLOCATING OXIDOREDUCTASE COMPLEX SUBUNIT D"/>
    <property type="match status" value="1"/>
</dbReference>
<organism evidence="11 12">
    <name type="scientific">Methyloprofundus sedimenti</name>
    <dbReference type="NCBI Taxonomy" id="1420851"/>
    <lineage>
        <taxon>Bacteria</taxon>
        <taxon>Pseudomonadati</taxon>
        <taxon>Pseudomonadota</taxon>
        <taxon>Gammaproteobacteria</taxon>
        <taxon>Methylococcales</taxon>
        <taxon>Methylococcaceae</taxon>
        <taxon>Methyloprofundus</taxon>
    </lineage>
</organism>
<evidence type="ECO:0000313" key="12">
    <source>
        <dbReference type="Proteomes" id="UP000191980"/>
    </source>
</evidence>
<feature type="transmembrane region" description="Helical" evidence="10">
    <location>
        <begin position="226"/>
        <end position="246"/>
    </location>
</feature>
<dbReference type="GO" id="GO:0022900">
    <property type="term" value="P:electron transport chain"/>
    <property type="evidence" value="ECO:0007669"/>
    <property type="project" value="UniProtKB-UniRule"/>
</dbReference>
<dbReference type="EC" id="7.-.-.-" evidence="10"/>
<feature type="transmembrane region" description="Helical" evidence="10">
    <location>
        <begin position="195"/>
        <end position="219"/>
    </location>
</feature>
<keyword evidence="8 10" id="KW-1133">Transmembrane helix</keyword>
<name>A0A1V8M5G6_9GAMM</name>
<evidence type="ECO:0000256" key="5">
    <source>
        <dbReference type="ARBA" id="ARBA00022692"/>
    </source>
</evidence>
<evidence type="ECO:0000256" key="8">
    <source>
        <dbReference type="ARBA" id="ARBA00022989"/>
    </source>
</evidence>
<comment type="subunit">
    <text evidence="10">The complex is composed of six subunits: RnfA, RnfB, RnfC, RnfD, RnfE and RnfG.</text>
</comment>
<evidence type="ECO:0000256" key="2">
    <source>
        <dbReference type="ARBA" id="ARBA00022553"/>
    </source>
</evidence>
<feature type="transmembrane region" description="Helical" evidence="10">
    <location>
        <begin position="283"/>
        <end position="301"/>
    </location>
</feature>
<comment type="subcellular location">
    <subcellularLocation>
        <location evidence="10">Cell inner membrane</location>
        <topology evidence="10">Multi-pass membrane protein</topology>
    </subcellularLocation>
</comment>
<dbReference type="Proteomes" id="UP000191980">
    <property type="component" value="Unassembled WGS sequence"/>
</dbReference>
<comment type="function">
    <text evidence="10">Part of a membrane-bound complex that couples electron transfer with translocation of ions across the membrane.</text>
</comment>
<evidence type="ECO:0000256" key="4">
    <source>
        <dbReference type="ARBA" id="ARBA00022643"/>
    </source>
</evidence>